<dbReference type="CDD" id="cd03808">
    <property type="entry name" value="GT4_CapM-like"/>
    <property type="match status" value="1"/>
</dbReference>
<evidence type="ECO:0000259" key="2">
    <source>
        <dbReference type="Pfam" id="PF13439"/>
    </source>
</evidence>
<keyword evidence="5" id="KW-1185">Reference proteome</keyword>
<dbReference type="PANTHER" id="PTHR12526">
    <property type="entry name" value="GLYCOSYLTRANSFERASE"/>
    <property type="match status" value="1"/>
</dbReference>
<feature type="domain" description="Glycosyl transferase family 1" evidence="1">
    <location>
        <begin position="181"/>
        <end position="340"/>
    </location>
</feature>
<dbReference type="AlphaFoldDB" id="A0AAW5G8Q5"/>
<evidence type="ECO:0000313" key="4">
    <source>
        <dbReference type="EMBL" id="MCL6367210.1"/>
    </source>
</evidence>
<dbReference type="GO" id="GO:1901135">
    <property type="term" value="P:carbohydrate derivative metabolic process"/>
    <property type="evidence" value="ECO:0007669"/>
    <property type="project" value="UniProtKB-ARBA"/>
</dbReference>
<gene>
    <name evidence="3" type="ORF">EXT50_01275</name>
    <name evidence="4" type="ORF">EXT53_01275</name>
</gene>
<dbReference type="InterPro" id="IPR028098">
    <property type="entry name" value="Glyco_trans_4-like_N"/>
</dbReference>
<dbReference type="EMBL" id="SGPX01000001">
    <property type="protein sequence ID" value="MCL6349812.1"/>
    <property type="molecule type" value="Genomic_DNA"/>
</dbReference>
<dbReference type="PANTHER" id="PTHR12526:SF630">
    <property type="entry name" value="GLYCOSYLTRANSFERASE"/>
    <property type="match status" value="1"/>
</dbReference>
<comment type="caution">
    <text evidence="4">The sequence shown here is derived from an EMBL/GenBank/DDBJ whole genome shotgun (WGS) entry which is preliminary data.</text>
</comment>
<name>A0AAW5G8Q5_9GAMM</name>
<sequence length="367" mass="41208">MKVLYIITKASEIGGAQVHVKDLSERLVKDGHSVEVIVGESGVLVDELLDVGVSVHVVNNLVREIAPKKDIVCVINLRKLINNINPDIVALHSSKAGIVGRLAMLFKKTPVVFTAHGWAFADGVTNSDKRKYILIERIFSKIVDKIITVSYQDKNLALKYKVASEEKQIVIHNGIPESKNFRENSNNTIIKMVSIARFSKQKDHITLFKALKLLNRKDYHLDLLGTGPLLNEMKKMVNELELSDRVSFLGERRDIANILSKEDIFILSSNWEGLPLSLLEAMRESLPIIASDVGGISECVKDHSNGYLTKRGDAEDLAAKITVLLEDKELRLKMGKTGREIFENNFIFDVMYEKTISVYKNLIEAKL</sequence>
<dbReference type="Pfam" id="PF13439">
    <property type="entry name" value="Glyco_transf_4"/>
    <property type="match status" value="1"/>
</dbReference>
<dbReference type="InterPro" id="IPR001296">
    <property type="entry name" value="Glyco_trans_1"/>
</dbReference>
<reference evidence="4" key="1">
    <citation type="submission" date="2019-02" db="EMBL/GenBank/DDBJ databases">
        <title>New Zealand Erwinia strains with phe-tRNA free attachment sites.</title>
        <authorList>
            <person name="Nunes-Leite L."/>
            <person name="Pitman A.R."/>
        </authorList>
    </citation>
    <scope>NUCLEOTIDE SEQUENCE</scope>
    <source>
        <strain evidence="4">Ec-140</strain>
        <strain evidence="3">Ec-143</strain>
    </source>
</reference>
<dbReference type="Proteomes" id="UP001055618">
    <property type="component" value="Unassembled WGS sequence"/>
</dbReference>
<evidence type="ECO:0000313" key="3">
    <source>
        <dbReference type="EMBL" id="MCL6349812.1"/>
    </source>
</evidence>
<evidence type="ECO:0000313" key="6">
    <source>
        <dbReference type="Proteomes" id="UP001057360"/>
    </source>
</evidence>
<feature type="domain" description="Glycosyltransferase subfamily 4-like N-terminal" evidence="2">
    <location>
        <begin position="13"/>
        <end position="177"/>
    </location>
</feature>
<dbReference type="SUPFAM" id="SSF53756">
    <property type="entry name" value="UDP-Glycosyltransferase/glycogen phosphorylase"/>
    <property type="match status" value="1"/>
</dbReference>
<dbReference type="Pfam" id="PF00534">
    <property type="entry name" value="Glycos_transf_1"/>
    <property type="match status" value="1"/>
</dbReference>
<dbReference type="EMBL" id="SGPY01000001">
    <property type="protein sequence ID" value="MCL6367210.1"/>
    <property type="molecule type" value="Genomic_DNA"/>
</dbReference>
<evidence type="ECO:0000259" key="1">
    <source>
        <dbReference type="Pfam" id="PF00534"/>
    </source>
</evidence>
<proteinExistence type="predicted"/>
<evidence type="ECO:0000313" key="5">
    <source>
        <dbReference type="Proteomes" id="UP001055618"/>
    </source>
</evidence>
<accession>A0AAW5G8Q5</accession>
<organism evidence="4 6">
    <name type="scientific">Pectobacterium polaris</name>
    <dbReference type="NCBI Taxonomy" id="2042057"/>
    <lineage>
        <taxon>Bacteria</taxon>
        <taxon>Pseudomonadati</taxon>
        <taxon>Pseudomonadota</taxon>
        <taxon>Gammaproteobacteria</taxon>
        <taxon>Enterobacterales</taxon>
        <taxon>Pectobacteriaceae</taxon>
        <taxon>Pectobacterium</taxon>
    </lineage>
</organism>
<protein>
    <submittedName>
        <fullName evidence="4">Glycosyltransferase family 1 protein</fullName>
    </submittedName>
</protein>
<dbReference type="GO" id="GO:0016757">
    <property type="term" value="F:glycosyltransferase activity"/>
    <property type="evidence" value="ECO:0007669"/>
    <property type="project" value="InterPro"/>
</dbReference>
<dbReference type="Proteomes" id="UP001057360">
    <property type="component" value="Unassembled WGS sequence"/>
</dbReference>
<dbReference type="Gene3D" id="3.40.50.2000">
    <property type="entry name" value="Glycogen Phosphorylase B"/>
    <property type="match status" value="2"/>
</dbReference>
<dbReference type="RefSeq" id="WP_249680864.1">
    <property type="nucleotide sequence ID" value="NZ_SGPX01000001.1"/>
</dbReference>